<reference evidence="25" key="1">
    <citation type="journal article" date="2011" name="PLoS Pathog.">
        <title>Endophytic Life Strategies Decoded by Genome and Transcriptome Analyses of the Mutualistic Root Symbiont Piriformospora indica.</title>
        <authorList>
            <person name="Zuccaro A."/>
            <person name="Lahrmann U."/>
            <person name="Guldener U."/>
            <person name="Langen G."/>
            <person name="Pfiffi S."/>
            <person name="Biedenkopf D."/>
            <person name="Wong P."/>
            <person name="Samans B."/>
            <person name="Grimm C."/>
            <person name="Basiewicz M."/>
            <person name="Murat C."/>
            <person name="Martin F."/>
            <person name="Kogel K.H."/>
        </authorList>
    </citation>
    <scope>NUCLEOTIDE SEQUENCE [LARGE SCALE GENOMIC DNA]</scope>
    <source>
        <strain evidence="25">DSM 11827</strain>
    </source>
</reference>
<reference evidence="25" key="2">
    <citation type="submission" date="2011-05" db="EMBL/GenBank/DDBJ databases">
        <authorList>
            <person name="MIPS"/>
        </authorList>
    </citation>
    <scope>NUCLEOTIDE SEQUENCE</scope>
    <source>
        <strain evidence="25">DSM 11827</strain>
    </source>
</reference>
<evidence type="ECO:0000256" key="23">
    <source>
        <dbReference type="ARBA" id="ARBA00053094"/>
    </source>
</evidence>
<comment type="catalytic activity">
    <reaction evidence="11">
        <text>8-oxo-dGTP + H2O = 8-oxo-dGMP + diphosphate + H(+)</text>
        <dbReference type="Rhea" id="RHEA:31575"/>
        <dbReference type="ChEBI" id="CHEBI:15377"/>
        <dbReference type="ChEBI" id="CHEBI:15378"/>
        <dbReference type="ChEBI" id="CHEBI:33019"/>
        <dbReference type="ChEBI" id="CHEBI:63224"/>
        <dbReference type="ChEBI" id="CHEBI:77896"/>
    </reaction>
    <physiologicalReaction direction="left-to-right" evidence="11">
        <dbReference type="Rhea" id="RHEA:31576"/>
    </physiologicalReaction>
</comment>
<dbReference type="EMBL" id="CAFZ01001876">
    <property type="protein sequence ID" value="CCA77863.1"/>
    <property type="molecule type" value="Genomic_DNA"/>
</dbReference>
<evidence type="ECO:0000313" key="26">
    <source>
        <dbReference type="Proteomes" id="UP000007148"/>
    </source>
</evidence>
<dbReference type="SUPFAM" id="SSF55811">
    <property type="entry name" value="Nudix"/>
    <property type="match status" value="1"/>
</dbReference>
<gene>
    <name evidence="25" type="ORF">PIIN_00509</name>
</gene>
<dbReference type="PANTHER" id="PTHR43758">
    <property type="entry name" value="7,8-DIHYDRO-8-OXOGUANINE TRIPHOSPHATASE"/>
    <property type="match status" value="1"/>
</dbReference>
<comment type="catalytic activity">
    <reaction evidence="9">
        <text>8-oxo-dATP + H2O = 8-oxo-dAMP + diphosphate + H(+)</text>
        <dbReference type="Rhea" id="RHEA:65396"/>
        <dbReference type="ChEBI" id="CHEBI:15377"/>
        <dbReference type="ChEBI" id="CHEBI:15378"/>
        <dbReference type="ChEBI" id="CHEBI:33019"/>
        <dbReference type="ChEBI" id="CHEBI:71361"/>
        <dbReference type="ChEBI" id="CHEBI:172871"/>
    </reaction>
    <physiologicalReaction direction="left-to-right" evidence="9">
        <dbReference type="Rhea" id="RHEA:65397"/>
    </physiologicalReaction>
</comment>
<evidence type="ECO:0000256" key="6">
    <source>
        <dbReference type="ARBA" id="ARBA00022801"/>
    </source>
</evidence>
<protein>
    <recommendedName>
        <fullName evidence="14">Oxidized purine nucleoside triphosphate hydrolase</fullName>
        <ecNumber evidence="13">3.6.1.56</ecNumber>
    </recommendedName>
    <alternativeName>
        <fullName evidence="18">2-hydroxy-dATP diphosphatase</fullName>
    </alternativeName>
    <alternativeName>
        <fullName evidence="17">7,8-dihydro-8-oxoguanine triphosphatase</fullName>
    </alternativeName>
    <alternativeName>
        <fullName evidence="16">8-oxo-dGTPase</fullName>
    </alternativeName>
    <alternativeName>
        <fullName evidence="19">Methylated purine nucleoside triphosphate hydrolase</fullName>
    </alternativeName>
    <alternativeName>
        <fullName evidence="15">Nucleoside diphosphate-linked moiety X motif 1</fullName>
    </alternativeName>
</protein>
<dbReference type="GO" id="GO:0005634">
    <property type="term" value="C:nucleus"/>
    <property type="evidence" value="ECO:0007669"/>
    <property type="project" value="UniProtKB-SubCell"/>
</dbReference>
<evidence type="ECO:0000256" key="12">
    <source>
        <dbReference type="ARBA" id="ARBA00024596"/>
    </source>
</evidence>
<dbReference type="CDD" id="cd03427">
    <property type="entry name" value="NUDIX_MTH1_Nudt1"/>
    <property type="match status" value="1"/>
</dbReference>
<dbReference type="OrthoDB" id="447842at2759"/>
<comment type="caution">
    <text evidence="25">The sequence shown here is derived from an EMBL/GenBank/DDBJ whole genome shotgun (WGS) entry which is preliminary data.</text>
</comment>
<dbReference type="Gene3D" id="3.90.79.10">
    <property type="entry name" value="Nucleoside Triphosphate Pyrophosphohydrolase"/>
    <property type="match status" value="1"/>
</dbReference>
<dbReference type="EC" id="3.6.1.56" evidence="13"/>
<dbReference type="AlphaFoldDB" id="G4U2P1"/>
<evidence type="ECO:0000256" key="11">
    <source>
        <dbReference type="ARBA" id="ARBA00024486"/>
    </source>
</evidence>
<proteinExistence type="inferred from homology"/>
<evidence type="ECO:0000313" key="25">
    <source>
        <dbReference type="EMBL" id="CCA77863.1"/>
    </source>
</evidence>
<comment type="subcellular location">
    <subcellularLocation>
        <location evidence="2">Nucleus</location>
    </subcellularLocation>
</comment>
<comment type="subunit">
    <text evidence="4">Monomer.</text>
</comment>
<evidence type="ECO:0000256" key="2">
    <source>
        <dbReference type="ARBA" id="ARBA00004123"/>
    </source>
</evidence>
<dbReference type="InterPro" id="IPR003563">
    <property type="entry name" value="8ODP"/>
</dbReference>
<evidence type="ECO:0000256" key="10">
    <source>
        <dbReference type="ARBA" id="ARBA00024459"/>
    </source>
</evidence>
<evidence type="ECO:0000256" key="22">
    <source>
        <dbReference type="ARBA" id="ARBA00049032"/>
    </source>
</evidence>
<comment type="cofactor">
    <cofactor evidence="1">
        <name>Mg(2+)</name>
        <dbReference type="ChEBI" id="CHEBI:18420"/>
    </cofactor>
</comment>
<comment type="catalytic activity">
    <reaction evidence="10">
        <text>2-oxo-dATP + H2O = 2-oxo-dAMP + diphosphate + H(+)</text>
        <dbReference type="Rhea" id="RHEA:31583"/>
        <dbReference type="ChEBI" id="CHEBI:15377"/>
        <dbReference type="ChEBI" id="CHEBI:15378"/>
        <dbReference type="ChEBI" id="CHEBI:33019"/>
        <dbReference type="ChEBI" id="CHEBI:63212"/>
        <dbReference type="ChEBI" id="CHEBI:77897"/>
        <dbReference type="EC" id="3.6.1.56"/>
    </reaction>
    <physiologicalReaction direction="left-to-right" evidence="10">
        <dbReference type="Rhea" id="RHEA:31584"/>
    </physiologicalReaction>
</comment>
<comment type="similarity">
    <text evidence="3">Belongs to the Nudix hydrolase family.</text>
</comment>
<evidence type="ECO:0000256" key="8">
    <source>
        <dbReference type="ARBA" id="ARBA00023242"/>
    </source>
</evidence>
<keyword evidence="6" id="KW-0378">Hydrolase</keyword>
<dbReference type="InterPro" id="IPR020084">
    <property type="entry name" value="NUDIX_hydrolase_CS"/>
</dbReference>
<evidence type="ECO:0000256" key="14">
    <source>
        <dbReference type="ARBA" id="ARBA00026218"/>
    </source>
</evidence>
<comment type="catalytic activity">
    <reaction evidence="12">
        <text>2-oxo-ATP + H2O = 2-oxo-AMP + diphosphate + H(+)</text>
        <dbReference type="Rhea" id="RHEA:67392"/>
        <dbReference type="ChEBI" id="CHEBI:15377"/>
        <dbReference type="ChEBI" id="CHEBI:15378"/>
        <dbReference type="ChEBI" id="CHEBI:33019"/>
        <dbReference type="ChEBI" id="CHEBI:71395"/>
        <dbReference type="ChEBI" id="CHEBI:172878"/>
    </reaction>
    <physiologicalReaction direction="left-to-right" evidence="12">
        <dbReference type="Rhea" id="RHEA:67393"/>
    </physiologicalReaction>
</comment>
<dbReference type="GO" id="GO:0046872">
    <property type="term" value="F:metal ion binding"/>
    <property type="evidence" value="ECO:0007669"/>
    <property type="project" value="UniProtKB-KW"/>
</dbReference>
<evidence type="ECO:0000256" key="4">
    <source>
        <dbReference type="ARBA" id="ARBA00011245"/>
    </source>
</evidence>
<dbReference type="PANTHER" id="PTHR43758:SF2">
    <property type="entry name" value="OXIDIZED PURINE NUCLEOSIDE TRIPHOSPHATE HYDROLASE"/>
    <property type="match status" value="1"/>
</dbReference>
<evidence type="ECO:0000256" key="20">
    <source>
        <dbReference type="ARBA" id="ARBA00048002"/>
    </source>
</evidence>
<dbReference type="InterPro" id="IPR000086">
    <property type="entry name" value="NUDIX_hydrolase_dom"/>
</dbReference>
<evidence type="ECO:0000259" key="24">
    <source>
        <dbReference type="PROSITE" id="PS51462"/>
    </source>
</evidence>
<dbReference type="GO" id="GO:0008828">
    <property type="term" value="F:dATP diphosphatase activity"/>
    <property type="evidence" value="ECO:0007669"/>
    <property type="project" value="UniProtKB-EC"/>
</dbReference>
<dbReference type="eggNOG" id="ENOG502S254">
    <property type="taxonomic scope" value="Eukaryota"/>
</dbReference>
<dbReference type="PRINTS" id="PR01403">
    <property type="entry name" value="8OXTPHPHTASE"/>
</dbReference>
<dbReference type="GO" id="GO:0042262">
    <property type="term" value="P:DNA protection"/>
    <property type="evidence" value="ECO:0007669"/>
    <property type="project" value="InterPro"/>
</dbReference>
<evidence type="ECO:0000256" key="16">
    <source>
        <dbReference type="ARBA" id="ARBA00030634"/>
    </source>
</evidence>
<evidence type="ECO:0000256" key="7">
    <source>
        <dbReference type="ARBA" id="ARBA00022842"/>
    </source>
</evidence>
<dbReference type="InParanoid" id="G4U2P1"/>
<dbReference type="Pfam" id="PF00293">
    <property type="entry name" value="NUDIX"/>
    <property type="match status" value="1"/>
</dbReference>
<keyword evidence="7" id="KW-0460">Magnesium</keyword>
<evidence type="ECO:0000256" key="1">
    <source>
        <dbReference type="ARBA" id="ARBA00001946"/>
    </source>
</evidence>
<evidence type="ECO:0000256" key="18">
    <source>
        <dbReference type="ARBA" id="ARBA00031927"/>
    </source>
</evidence>
<evidence type="ECO:0000256" key="5">
    <source>
        <dbReference type="ARBA" id="ARBA00022723"/>
    </source>
</evidence>
<dbReference type="HOGENOM" id="CLU_037162_11_0_1"/>
<organism evidence="25 26">
    <name type="scientific">Serendipita indica (strain DSM 11827)</name>
    <name type="common">Root endophyte fungus</name>
    <name type="synonym">Piriformospora indica</name>
    <dbReference type="NCBI Taxonomy" id="1109443"/>
    <lineage>
        <taxon>Eukaryota</taxon>
        <taxon>Fungi</taxon>
        <taxon>Dikarya</taxon>
        <taxon>Basidiomycota</taxon>
        <taxon>Agaricomycotina</taxon>
        <taxon>Agaricomycetes</taxon>
        <taxon>Sebacinales</taxon>
        <taxon>Serendipitaceae</taxon>
        <taxon>Serendipita</taxon>
    </lineage>
</organism>
<dbReference type="GO" id="GO:0008413">
    <property type="term" value="F:8-oxo-7,8-dihydroguanosine triphosphate pyrophosphatase activity"/>
    <property type="evidence" value="ECO:0007669"/>
    <property type="project" value="InterPro"/>
</dbReference>
<evidence type="ECO:0000256" key="9">
    <source>
        <dbReference type="ARBA" id="ARBA00024448"/>
    </source>
</evidence>
<evidence type="ECO:0000256" key="15">
    <source>
        <dbReference type="ARBA" id="ARBA00029673"/>
    </source>
</evidence>
<dbReference type="Proteomes" id="UP000007148">
    <property type="component" value="Unassembled WGS sequence"/>
</dbReference>
<sequence>MDQVPPGLEEILDGKNHKLFLQGGNETWMGFPAVKRFTNAFILDEVNDKILLGYKKRGFAQGIYNGFGGKVDIGETPLQAAHRELEEEAGVQAPLQWFGALLFYQTDHEYAHYIDLYRANSWSSEPIETEEMKPRWFALPDPSTDMIQLAERLSREETSEGETHVEIVPLHKMWRDDLLWMPLMISNKPFVGRVDLVQDSAPKAGSPSELLHPLAKWWIATIVD</sequence>
<comment type="catalytic activity">
    <reaction evidence="22">
        <text>N(6)-methyl-dATP + H2O = N(6)-methyl-dAMP + diphosphate + H(+)</text>
        <dbReference type="Rhea" id="RHEA:67604"/>
        <dbReference type="ChEBI" id="CHEBI:15377"/>
        <dbReference type="ChEBI" id="CHEBI:15378"/>
        <dbReference type="ChEBI" id="CHEBI:33019"/>
        <dbReference type="ChEBI" id="CHEBI:169976"/>
        <dbReference type="ChEBI" id="CHEBI:172872"/>
    </reaction>
    <physiologicalReaction direction="left-to-right" evidence="22">
        <dbReference type="Rhea" id="RHEA:67605"/>
    </physiologicalReaction>
</comment>
<evidence type="ECO:0000256" key="17">
    <source>
        <dbReference type="ARBA" id="ARBA00030682"/>
    </source>
</evidence>
<comment type="catalytic activity">
    <reaction evidence="20">
        <text>N(6)-methyl-ATP + H2O = N(6)-methyl-AMP + diphosphate + H(+)</text>
        <dbReference type="Rhea" id="RHEA:67608"/>
        <dbReference type="ChEBI" id="CHEBI:15377"/>
        <dbReference type="ChEBI" id="CHEBI:15378"/>
        <dbReference type="ChEBI" id="CHEBI:33019"/>
        <dbReference type="ChEBI" id="CHEBI:144842"/>
        <dbReference type="ChEBI" id="CHEBI:172873"/>
    </reaction>
    <physiologicalReaction direction="left-to-right" evidence="20">
        <dbReference type="Rhea" id="RHEA:67609"/>
    </physiologicalReaction>
</comment>
<evidence type="ECO:0000256" key="21">
    <source>
        <dbReference type="ARBA" id="ARBA00048894"/>
    </source>
</evidence>
<comment type="catalytic activity">
    <reaction evidence="21">
        <text>O(6)-methyl-dGTP + H2O = O(6)-methyl-dGMP + diphosphate + H(+)</text>
        <dbReference type="Rhea" id="RHEA:67600"/>
        <dbReference type="ChEBI" id="CHEBI:15377"/>
        <dbReference type="ChEBI" id="CHEBI:15378"/>
        <dbReference type="ChEBI" id="CHEBI:33019"/>
        <dbReference type="ChEBI" id="CHEBI:169974"/>
        <dbReference type="ChEBI" id="CHEBI:169975"/>
    </reaction>
    <physiologicalReaction direction="left-to-right" evidence="21">
        <dbReference type="Rhea" id="RHEA:67601"/>
    </physiologicalReaction>
</comment>
<dbReference type="InterPro" id="IPR015797">
    <property type="entry name" value="NUDIX_hydrolase-like_dom_sf"/>
</dbReference>
<dbReference type="STRING" id="1109443.G4U2P1"/>
<dbReference type="PROSITE" id="PS00893">
    <property type="entry name" value="NUDIX_BOX"/>
    <property type="match status" value="1"/>
</dbReference>
<dbReference type="PROSITE" id="PS51462">
    <property type="entry name" value="NUDIX"/>
    <property type="match status" value="1"/>
</dbReference>
<evidence type="ECO:0000256" key="13">
    <source>
        <dbReference type="ARBA" id="ARBA00026103"/>
    </source>
</evidence>
<evidence type="ECO:0000256" key="19">
    <source>
        <dbReference type="ARBA" id="ARBA00032071"/>
    </source>
</evidence>
<keyword evidence="8" id="KW-0539">Nucleus</keyword>
<dbReference type="GO" id="GO:0005737">
    <property type="term" value="C:cytoplasm"/>
    <property type="evidence" value="ECO:0007669"/>
    <property type="project" value="TreeGrafter"/>
</dbReference>
<dbReference type="OMA" id="MWADDEF"/>
<keyword evidence="5" id="KW-0479">Metal-binding</keyword>
<accession>G4U2P1</accession>
<feature type="domain" description="Nudix hydrolase" evidence="24">
    <location>
        <begin position="33"/>
        <end position="160"/>
    </location>
</feature>
<name>G4U2P1_SERID</name>
<comment type="function">
    <text evidence="23">Oxidized purine nucleoside triphosphate hydrolase which is a prominent sanitizer of the oxidized nucleotide pool. Catalyzes the hydrolysis of 2-oxo-dATP (2-hydroxy-dATP) into 2-oxo-dAMP. Also has a significant hydrolase activity toward 2-oxo-ATP, 8-oxo-dGTP and 8-oxo-dATP. Through the hydrolysis of oxidized purine nucleoside triphosphates, prevents their incorporation into DNA and the subsequent transversions A:T to C:G and G:C to T:A. Also catalyzes the hydrolysis of methylated purine nucleoside triphosphate preventing their integration into DNA. Through this antimutagenic activity protects cells from oxidative stress.</text>
</comment>
<evidence type="ECO:0000256" key="3">
    <source>
        <dbReference type="ARBA" id="ARBA00005582"/>
    </source>
</evidence>
<keyword evidence="26" id="KW-1185">Reference proteome</keyword>